<keyword evidence="1" id="KW-0808">Transferase</keyword>
<evidence type="ECO:0000313" key="1">
    <source>
        <dbReference type="EMBL" id="MCJ2178608.1"/>
    </source>
</evidence>
<dbReference type="Pfam" id="PF13578">
    <property type="entry name" value="Methyltransf_24"/>
    <property type="match status" value="1"/>
</dbReference>
<dbReference type="Gene3D" id="3.40.50.150">
    <property type="entry name" value="Vaccinia Virus protein VP39"/>
    <property type="match status" value="1"/>
</dbReference>
<dbReference type="EC" id="2.1.1.-" evidence="1"/>
<dbReference type="EMBL" id="JALHLE010000009">
    <property type="protein sequence ID" value="MCJ2178608.1"/>
    <property type="molecule type" value="Genomic_DNA"/>
</dbReference>
<reference evidence="1" key="1">
    <citation type="submission" date="2022-03" db="EMBL/GenBank/DDBJ databases">
        <title>Identification of a novel bacterium isolated from mangrove sediments.</title>
        <authorList>
            <person name="Pan X."/>
        </authorList>
    </citation>
    <scope>NUCLEOTIDE SEQUENCE</scope>
    <source>
        <strain evidence="1">B2580</strain>
    </source>
</reference>
<dbReference type="SUPFAM" id="SSF53335">
    <property type="entry name" value="S-adenosyl-L-methionine-dependent methyltransferases"/>
    <property type="match status" value="1"/>
</dbReference>
<protein>
    <submittedName>
        <fullName evidence="1">Class I SAM-dependent methyltransferase</fullName>
        <ecNumber evidence="1">2.1.1.-</ecNumber>
    </submittedName>
</protein>
<dbReference type="InterPro" id="IPR029063">
    <property type="entry name" value="SAM-dependent_MTases_sf"/>
</dbReference>
<evidence type="ECO:0000313" key="2">
    <source>
        <dbReference type="Proteomes" id="UP001162880"/>
    </source>
</evidence>
<keyword evidence="1" id="KW-0489">Methyltransferase</keyword>
<dbReference type="RefSeq" id="WP_243992789.1">
    <property type="nucleotide sequence ID" value="NZ_JALHLE010000009.1"/>
</dbReference>
<sequence>MFAIYDFHDMKRLGLPWWTFSAISAVDRYLTSGPRKRVFEYGSGASTLWLAQRCDEVVSIETDPKWYANLSKELTAYSNVRLRLIEAQQDGTITSHKAGFEELYFDNFVHSINDETKPFDVVIIDGRAREACLQACIPHLTEGGIIVIDDTNRQRYRNAIDASGMPARRFDGRAVSLPLPDSTTLLARHTAVLSVL</sequence>
<keyword evidence="2" id="KW-1185">Reference proteome</keyword>
<accession>A0ABT0B151</accession>
<dbReference type="Proteomes" id="UP001162880">
    <property type="component" value="Unassembled WGS sequence"/>
</dbReference>
<dbReference type="GO" id="GO:0008168">
    <property type="term" value="F:methyltransferase activity"/>
    <property type="evidence" value="ECO:0007669"/>
    <property type="project" value="UniProtKB-KW"/>
</dbReference>
<dbReference type="GO" id="GO:0032259">
    <property type="term" value="P:methylation"/>
    <property type="evidence" value="ECO:0007669"/>
    <property type="project" value="UniProtKB-KW"/>
</dbReference>
<organism evidence="1 2">
    <name type="scientific">Novosphingobium album</name>
    <name type="common">ex Hu et al. 2023</name>
    <dbReference type="NCBI Taxonomy" id="2930093"/>
    <lineage>
        <taxon>Bacteria</taxon>
        <taxon>Pseudomonadati</taxon>
        <taxon>Pseudomonadota</taxon>
        <taxon>Alphaproteobacteria</taxon>
        <taxon>Sphingomonadales</taxon>
        <taxon>Sphingomonadaceae</taxon>
        <taxon>Novosphingobium</taxon>
    </lineage>
</organism>
<gene>
    <name evidence="1" type="ORF">MTR64_08540</name>
</gene>
<proteinExistence type="predicted"/>
<name>A0ABT0B151_9SPHN</name>
<comment type="caution">
    <text evidence="1">The sequence shown here is derived from an EMBL/GenBank/DDBJ whole genome shotgun (WGS) entry which is preliminary data.</text>
</comment>